<dbReference type="AlphaFoldDB" id="A0A974DVK3"/>
<gene>
    <name evidence="1" type="ORF">XELAEV_18010053mg</name>
</gene>
<proteinExistence type="predicted"/>
<name>A0A974DVK3_XENLA</name>
<protein>
    <submittedName>
        <fullName evidence="1">Uncharacterized protein</fullName>
    </submittedName>
</protein>
<accession>A0A974DVK3</accession>
<reference evidence="2" key="1">
    <citation type="journal article" date="2016" name="Nature">
        <title>Genome evolution in the allotetraploid frog Xenopus laevis.</title>
        <authorList>
            <person name="Session A.M."/>
            <person name="Uno Y."/>
            <person name="Kwon T."/>
            <person name="Chapman J.A."/>
            <person name="Toyoda A."/>
            <person name="Takahashi S."/>
            <person name="Fukui A."/>
            <person name="Hikosaka A."/>
            <person name="Suzuki A."/>
            <person name="Kondo M."/>
            <person name="van Heeringen S.J."/>
            <person name="Quigley I."/>
            <person name="Heinz S."/>
            <person name="Ogino H."/>
            <person name="Ochi H."/>
            <person name="Hellsten U."/>
            <person name="Lyons J.B."/>
            <person name="Simakov O."/>
            <person name="Putnam N."/>
            <person name="Stites J."/>
            <person name="Kuroki Y."/>
            <person name="Tanaka T."/>
            <person name="Michiue T."/>
            <person name="Watanabe M."/>
            <person name="Bogdanovic O."/>
            <person name="Lister R."/>
            <person name="Georgiou G."/>
            <person name="Paranjpe S.S."/>
            <person name="van Kruijsbergen I."/>
            <person name="Shu S."/>
            <person name="Carlson J."/>
            <person name="Kinoshita T."/>
            <person name="Ohta Y."/>
            <person name="Mawaribuchi S."/>
            <person name="Jenkins J."/>
            <person name="Grimwood J."/>
            <person name="Schmutz J."/>
            <person name="Mitros T."/>
            <person name="Mozaffari S.V."/>
            <person name="Suzuki Y."/>
            <person name="Haramoto Y."/>
            <person name="Yamamoto T.S."/>
            <person name="Takagi C."/>
            <person name="Heald R."/>
            <person name="Miller K."/>
            <person name="Haudenschild C."/>
            <person name="Kitzman J."/>
            <person name="Nakayama T."/>
            <person name="Izutsu Y."/>
            <person name="Robert J."/>
            <person name="Fortriede J."/>
            <person name="Burns K."/>
            <person name="Lotay V."/>
            <person name="Karimi K."/>
            <person name="Yasuoka Y."/>
            <person name="Dichmann D.S."/>
            <person name="Flajnik M.F."/>
            <person name="Houston D.W."/>
            <person name="Shendure J."/>
            <person name="DuPasquier L."/>
            <person name="Vize P.D."/>
            <person name="Zorn A.M."/>
            <person name="Ito M."/>
            <person name="Marcotte E.M."/>
            <person name="Wallingford J.B."/>
            <person name="Ito Y."/>
            <person name="Asashima M."/>
            <person name="Ueno N."/>
            <person name="Matsuda Y."/>
            <person name="Veenstra G.J."/>
            <person name="Fujiyama A."/>
            <person name="Harland R.M."/>
            <person name="Taira M."/>
            <person name="Rokhsar D.S."/>
        </authorList>
    </citation>
    <scope>NUCLEOTIDE SEQUENCE [LARGE SCALE GENOMIC DNA]</scope>
    <source>
        <strain evidence="2">J</strain>
    </source>
</reference>
<evidence type="ECO:0000313" key="2">
    <source>
        <dbReference type="Proteomes" id="UP000694892"/>
    </source>
</evidence>
<evidence type="ECO:0000313" key="1">
    <source>
        <dbReference type="EMBL" id="OCT97821.1"/>
    </source>
</evidence>
<dbReference type="EMBL" id="CM004467">
    <property type="protein sequence ID" value="OCT97821.1"/>
    <property type="molecule type" value="Genomic_DNA"/>
</dbReference>
<organism evidence="1 2">
    <name type="scientific">Xenopus laevis</name>
    <name type="common">African clawed frog</name>
    <dbReference type="NCBI Taxonomy" id="8355"/>
    <lineage>
        <taxon>Eukaryota</taxon>
        <taxon>Metazoa</taxon>
        <taxon>Chordata</taxon>
        <taxon>Craniata</taxon>
        <taxon>Vertebrata</taxon>
        <taxon>Euteleostomi</taxon>
        <taxon>Amphibia</taxon>
        <taxon>Batrachia</taxon>
        <taxon>Anura</taxon>
        <taxon>Pipoidea</taxon>
        <taxon>Pipidae</taxon>
        <taxon>Xenopodinae</taxon>
        <taxon>Xenopus</taxon>
        <taxon>Xenopus</taxon>
    </lineage>
</organism>
<dbReference type="Proteomes" id="UP000694892">
    <property type="component" value="Chromosome 1S"/>
</dbReference>
<sequence>MSRQDEATGETRVGTQGALFGYTDAEVTEIMAGFTGPTEFLHTSNVSYMRKQFESLQKWQVDLELHGLTLAEYHRKQWIPHGLRVSLSPTLFANNEDYCMRFAHIINKCSADIMVLTLEFIKKSLNKYRLISNTLRNRYKSTAHWMSLLPLRNKWE</sequence>